<proteinExistence type="predicted"/>
<evidence type="ECO:0000259" key="4">
    <source>
        <dbReference type="PROSITE" id="PS51063"/>
    </source>
</evidence>
<evidence type="ECO:0000256" key="2">
    <source>
        <dbReference type="ARBA" id="ARBA00023125"/>
    </source>
</evidence>
<dbReference type="PROSITE" id="PS51063">
    <property type="entry name" value="HTH_CRP_2"/>
    <property type="match status" value="1"/>
</dbReference>
<dbReference type="Gene3D" id="2.60.120.10">
    <property type="entry name" value="Jelly Rolls"/>
    <property type="match status" value="1"/>
</dbReference>
<dbReference type="InterPro" id="IPR014710">
    <property type="entry name" value="RmlC-like_jellyroll"/>
</dbReference>
<dbReference type="SUPFAM" id="SSF51206">
    <property type="entry name" value="cAMP-binding domain-like"/>
    <property type="match status" value="1"/>
</dbReference>
<dbReference type="InterPro" id="IPR012318">
    <property type="entry name" value="HTH_CRP"/>
</dbReference>
<dbReference type="SUPFAM" id="SSF46785">
    <property type="entry name" value="Winged helix' DNA-binding domain"/>
    <property type="match status" value="1"/>
</dbReference>
<sequence>MRSRLLNGSRAMVIASAHGLAPFIDRLALRSVLSPGEQDALLALPFDAITIGARRNVTRLGEISSHASFVATGLVGRFGQTASGQRQLTGIHLSGDMADLLSVVRPTGVGALLALTETTILRVPHRALRAAAAQFPAIAEAFWRHCAVDTATLMQWLLNIGRGDAVGRLGHLMCEMAMRFGGEREYRLQFDLPLTQEQLADATGITPVHVNRSLRRLRELKLMTICRKRVDIHDWDGLVSLSGFDPDYLALDIGNRPKVRLLSA</sequence>
<reference evidence="5 6" key="1">
    <citation type="submission" date="2019-04" db="EMBL/GenBank/DDBJ databases">
        <title>Microbes associate with the intestines of laboratory mice.</title>
        <authorList>
            <person name="Navarre W."/>
            <person name="Wong E."/>
            <person name="Huang K.C."/>
            <person name="Tropini C."/>
            <person name="Ng K."/>
            <person name="Yu B."/>
        </authorList>
    </citation>
    <scope>NUCLEOTIDE SEQUENCE [LARGE SCALE GENOMIC DNA]</scope>
    <source>
        <strain evidence="5 6">NM83_B4-11</strain>
    </source>
</reference>
<evidence type="ECO:0000313" key="6">
    <source>
        <dbReference type="Proteomes" id="UP000308038"/>
    </source>
</evidence>
<keyword evidence="1" id="KW-0805">Transcription regulation</keyword>
<dbReference type="InterPro" id="IPR018490">
    <property type="entry name" value="cNMP-bd_dom_sf"/>
</dbReference>
<accession>A0ABY2QL02</accession>
<dbReference type="Proteomes" id="UP000308038">
    <property type="component" value="Unassembled WGS sequence"/>
</dbReference>
<evidence type="ECO:0000256" key="1">
    <source>
        <dbReference type="ARBA" id="ARBA00023015"/>
    </source>
</evidence>
<dbReference type="SMART" id="SM00419">
    <property type="entry name" value="HTH_CRP"/>
    <property type="match status" value="1"/>
</dbReference>
<feature type="domain" description="HTH crp-type" evidence="4">
    <location>
        <begin position="163"/>
        <end position="236"/>
    </location>
</feature>
<keyword evidence="6" id="KW-1185">Reference proteome</keyword>
<dbReference type="Pfam" id="PF13545">
    <property type="entry name" value="HTH_Crp_2"/>
    <property type="match status" value="1"/>
</dbReference>
<evidence type="ECO:0000313" key="5">
    <source>
        <dbReference type="EMBL" id="THG41922.1"/>
    </source>
</evidence>
<dbReference type="EMBL" id="SSTI01000001">
    <property type="protein sequence ID" value="THG41922.1"/>
    <property type="molecule type" value="Genomic_DNA"/>
</dbReference>
<gene>
    <name evidence="5" type="ORF">E5988_00100</name>
</gene>
<dbReference type="InterPro" id="IPR036390">
    <property type="entry name" value="WH_DNA-bd_sf"/>
</dbReference>
<dbReference type="InterPro" id="IPR036388">
    <property type="entry name" value="WH-like_DNA-bd_sf"/>
</dbReference>
<name>A0ABY2QL02_9SPHN</name>
<comment type="caution">
    <text evidence="5">The sequence shown here is derived from an EMBL/GenBank/DDBJ whole genome shotgun (WGS) entry which is preliminary data.</text>
</comment>
<keyword evidence="2" id="KW-0238">DNA-binding</keyword>
<dbReference type="Gene3D" id="1.10.10.10">
    <property type="entry name" value="Winged helix-like DNA-binding domain superfamily/Winged helix DNA-binding domain"/>
    <property type="match status" value="1"/>
</dbReference>
<evidence type="ECO:0000256" key="3">
    <source>
        <dbReference type="ARBA" id="ARBA00023163"/>
    </source>
</evidence>
<keyword evidence="3" id="KW-0804">Transcription</keyword>
<protein>
    <submittedName>
        <fullName evidence="5">Crp/Fnr family transcriptional regulator</fullName>
    </submittedName>
</protein>
<organism evidence="5 6">
    <name type="scientific">Sphingomonas olei</name>
    <dbReference type="NCBI Taxonomy" id="1886787"/>
    <lineage>
        <taxon>Bacteria</taxon>
        <taxon>Pseudomonadati</taxon>
        <taxon>Pseudomonadota</taxon>
        <taxon>Alphaproteobacteria</taxon>
        <taxon>Sphingomonadales</taxon>
        <taxon>Sphingomonadaceae</taxon>
        <taxon>Sphingomonas</taxon>
    </lineage>
</organism>